<keyword evidence="3" id="KW-0159">Chromosome partition</keyword>
<keyword evidence="6" id="KW-1185">Reference proteome</keyword>
<evidence type="ECO:0000256" key="4">
    <source>
        <dbReference type="ARBA" id="ARBA00023306"/>
    </source>
</evidence>
<name>A0A1G9VQA5_9FIRM</name>
<dbReference type="PANTHER" id="PTHR34298:SF2">
    <property type="entry name" value="SEGREGATION AND CONDENSATION PROTEIN B"/>
    <property type="match status" value="1"/>
</dbReference>
<evidence type="ECO:0000256" key="1">
    <source>
        <dbReference type="ARBA" id="ARBA00022490"/>
    </source>
</evidence>
<dbReference type="GO" id="GO:0051304">
    <property type="term" value="P:chromosome separation"/>
    <property type="evidence" value="ECO:0007669"/>
    <property type="project" value="InterPro"/>
</dbReference>
<dbReference type="InterPro" id="IPR005234">
    <property type="entry name" value="ScpB_csome_segregation"/>
</dbReference>
<dbReference type="InterPro" id="IPR036390">
    <property type="entry name" value="WH_DNA-bd_sf"/>
</dbReference>
<dbReference type="SUPFAM" id="SSF46785">
    <property type="entry name" value="Winged helix' DNA-binding domain"/>
    <property type="match status" value="2"/>
</dbReference>
<proteinExistence type="predicted"/>
<dbReference type="AlphaFoldDB" id="A0A1G9VQA5"/>
<dbReference type="GO" id="GO:0051301">
    <property type="term" value="P:cell division"/>
    <property type="evidence" value="ECO:0007669"/>
    <property type="project" value="UniProtKB-KW"/>
</dbReference>
<keyword evidence="4" id="KW-0131">Cell cycle</keyword>
<dbReference type="RefSeq" id="WP_092638028.1">
    <property type="nucleotide sequence ID" value="NZ_FNID01000004.1"/>
</dbReference>
<dbReference type="Proteomes" id="UP000199182">
    <property type="component" value="Unassembled WGS sequence"/>
</dbReference>
<evidence type="ECO:0000313" key="5">
    <source>
        <dbReference type="EMBL" id="SDM74336.1"/>
    </source>
</evidence>
<sequence length="193" mass="21293">MELRELENRVEAVLFASGDAVEEDKLCEALEIPPKDLERVVFSLGDRLEGTAFTVLKLGSAYQLCTRPQYGPVIQKALDASRNVQLSQAAMEVLAIVAYNQPVTKSFVEQVRGVDSSGVMANLAAKALIEEAGRLDLPGRPLSYRTTANFLRCFGLESLEDLPPISHDLPQEEPDLHVEEDEFQTEFASALKD</sequence>
<reference evidence="5 6" key="1">
    <citation type="submission" date="2016-10" db="EMBL/GenBank/DDBJ databases">
        <authorList>
            <person name="de Groot N.N."/>
        </authorList>
    </citation>
    <scope>NUCLEOTIDE SEQUENCE [LARGE SCALE GENOMIC DNA]</scope>
    <source>
        <strain evidence="5 6">CGMCC 1.5012</strain>
    </source>
</reference>
<dbReference type="OrthoDB" id="9806226at2"/>
<dbReference type="InterPro" id="IPR036388">
    <property type="entry name" value="WH-like_DNA-bd_sf"/>
</dbReference>
<keyword evidence="2" id="KW-0132">Cell division</keyword>
<gene>
    <name evidence="5" type="ORF">SAMN05192585_10470</name>
</gene>
<dbReference type="PANTHER" id="PTHR34298">
    <property type="entry name" value="SEGREGATION AND CONDENSATION PROTEIN B"/>
    <property type="match status" value="1"/>
</dbReference>
<evidence type="ECO:0000313" key="6">
    <source>
        <dbReference type="Proteomes" id="UP000199182"/>
    </source>
</evidence>
<dbReference type="EMBL" id="FNID01000004">
    <property type="protein sequence ID" value="SDM74336.1"/>
    <property type="molecule type" value="Genomic_DNA"/>
</dbReference>
<dbReference type="STRING" id="258515.SAMN05192585_10470"/>
<dbReference type="Gene3D" id="1.10.10.10">
    <property type="entry name" value="Winged helix-like DNA-binding domain superfamily/Winged helix DNA-binding domain"/>
    <property type="match status" value="2"/>
</dbReference>
<dbReference type="Pfam" id="PF04079">
    <property type="entry name" value="SMC_ScpB"/>
    <property type="match status" value="1"/>
</dbReference>
<organism evidence="5 6">
    <name type="scientific">Acetanaerobacterium elongatum</name>
    <dbReference type="NCBI Taxonomy" id="258515"/>
    <lineage>
        <taxon>Bacteria</taxon>
        <taxon>Bacillati</taxon>
        <taxon>Bacillota</taxon>
        <taxon>Clostridia</taxon>
        <taxon>Eubacteriales</taxon>
        <taxon>Oscillospiraceae</taxon>
        <taxon>Acetanaerobacterium</taxon>
    </lineage>
</organism>
<protein>
    <submittedName>
        <fullName evidence="5">Segregation and condensation protein B</fullName>
    </submittedName>
</protein>
<accession>A0A1G9VQA5</accession>
<evidence type="ECO:0000256" key="3">
    <source>
        <dbReference type="ARBA" id="ARBA00022829"/>
    </source>
</evidence>
<keyword evidence="1" id="KW-0963">Cytoplasm</keyword>
<evidence type="ECO:0000256" key="2">
    <source>
        <dbReference type="ARBA" id="ARBA00022618"/>
    </source>
</evidence>
<dbReference type="NCBIfam" id="TIGR00281">
    <property type="entry name" value="SMC-Scp complex subunit ScpB"/>
    <property type="match status" value="1"/>
</dbReference>
<dbReference type="PIRSF" id="PIRSF019345">
    <property type="entry name" value="ScpB"/>
    <property type="match status" value="1"/>
</dbReference>